<evidence type="ECO:0000313" key="3">
    <source>
        <dbReference type="Proteomes" id="UP000299102"/>
    </source>
</evidence>
<feature type="compositionally biased region" description="Polar residues" evidence="1">
    <location>
        <begin position="48"/>
        <end position="57"/>
    </location>
</feature>
<feature type="compositionally biased region" description="Basic and acidic residues" evidence="1">
    <location>
        <begin position="58"/>
        <end position="74"/>
    </location>
</feature>
<gene>
    <name evidence="2" type="ORF">EVAR_61376_1</name>
</gene>
<sequence>MERDEGRRIPERQGFCSYYFFIVISSSLLARRAEYVPTLSKLELSPVTKSKLQTGRGTESKAEPGRVRNLERGQHPKSTMGLKKSNFGITPPGYFKTERSSKNINCRRGGGLSQRILSRRNRYRHRNRQFAGTTVIAGDGRLQRRTGI</sequence>
<feature type="region of interest" description="Disordered" evidence="1">
    <location>
        <begin position="48"/>
        <end position="100"/>
    </location>
</feature>
<keyword evidence="3" id="KW-1185">Reference proteome</keyword>
<evidence type="ECO:0000313" key="2">
    <source>
        <dbReference type="EMBL" id="GBP84183.1"/>
    </source>
</evidence>
<name>A0A4C1ZAI0_EUMVA</name>
<accession>A0A4C1ZAI0</accession>
<evidence type="ECO:0000256" key="1">
    <source>
        <dbReference type="SAM" id="MobiDB-lite"/>
    </source>
</evidence>
<dbReference type="Proteomes" id="UP000299102">
    <property type="component" value="Unassembled WGS sequence"/>
</dbReference>
<dbReference type="EMBL" id="BGZK01001664">
    <property type="protein sequence ID" value="GBP84183.1"/>
    <property type="molecule type" value="Genomic_DNA"/>
</dbReference>
<reference evidence="2 3" key="1">
    <citation type="journal article" date="2019" name="Commun. Biol.">
        <title>The bagworm genome reveals a unique fibroin gene that provides high tensile strength.</title>
        <authorList>
            <person name="Kono N."/>
            <person name="Nakamura H."/>
            <person name="Ohtoshi R."/>
            <person name="Tomita M."/>
            <person name="Numata K."/>
            <person name="Arakawa K."/>
        </authorList>
    </citation>
    <scope>NUCLEOTIDE SEQUENCE [LARGE SCALE GENOMIC DNA]</scope>
</reference>
<comment type="caution">
    <text evidence="2">The sequence shown here is derived from an EMBL/GenBank/DDBJ whole genome shotgun (WGS) entry which is preliminary data.</text>
</comment>
<protein>
    <submittedName>
        <fullName evidence="2">Uncharacterized protein</fullName>
    </submittedName>
</protein>
<proteinExistence type="predicted"/>
<dbReference type="AlphaFoldDB" id="A0A4C1ZAI0"/>
<organism evidence="2 3">
    <name type="scientific">Eumeta variegata</name>
    <name type="common">Bagworm moth</name>
    <name type="synonym">Eumeta japonica</name>
    <dbReference type="NCBI Taxonomy" id="151549"/>
    <lineage>
        <taxon>Eukaryota</taxon>
        <taxon>Metazoa</taxon>
        <taxon>Ecdysozoa</taxon>
        <taxon>Arthropoda</taxon>
        <taxon>Hexapoda</taxon>
        <taxon>Insecta</taxon>
        <taxon>Pterygota</taxon>
        <taxon>Neoptera</taxon>
        <taxon>Endopterygota</taxon>
        <taxon>Lepidoptera</taxon>
        <taxon>Glossata</taxon>
        <taxon>Ditrysia</taxon>
        <taxon>Tineoidea</taxon>
        <taxon>Psychidae</taxon>
        <taxon>Oiketicinae</taxon>
        <taxon>Eumeta</taxon>
    </lineage>
</organism>